<evidence type="ECO:0000313" key="3">
    <source>
        <dbReference type="Proteomes" id="UP000479000"/>
    </source>
</evidence>
<dbReference type="AlphaFoldDB" id="A0A6H5GJZ5"/>
<organism evidence="2 3">
    <name type="scientific">Nesidiocoris tenuis</name>
    <dbReference type="NCBI Taxonomy" id="355587"/>
    <lineage>
        <taxon>Eukaryota</taxon>
        <taxon>Metazoa</taxon>
        <taxon>Ecdysozoa</taxon>
        <taxon>Arthropoda</taxon>
        <taxon>Hexapoda</taxon>
        <taxon>Insecta</taxon>
        <taxon>Pterygota</taxon>
        <taxon>Neoptera</taxon>
        <taxon>Paraneoptera</taxon>
        <taxon>Hemiptera</taxon>
        <taxon>Heteroptera</taxon>
        <taxon>Panheteroptera</taxon>
        <taxon>Cimicomorpha</taxon>
        <taxon>Miridae</taxon>
        <taxon>Dicyphina</taxon>
        <taxon>Nesidiocoris</taxon>
    </lineage>
</organism>
<keyword evidence="3" id="KW-1185">Reference proteome</keyword>
<dbReference type="EMBL" id="CADCXU010014812">
    <property type="protein sequence ID" value="CAB0004294.1"/>
    <property type="molecule type" value="Genomic_DNA"/>
</dbReference>
<reference evidence="2 3" key="1">
    <citation type="submission" date="2020-02" db="EMBL/GenBank/DDBJ databases">
        <authorList>
            <person name="Ferguson B K."/>
        </authorList>
    </citation>
    <scope>NUCLEOTIDE SEQUENCE [LARGE SCALE GENOMIC DNA]</scope>
</reference>
<proteinExistence type="predicted"/>
<name>A0A6H5GJZ5_9HEMI</name>
<feature type="region of interest" description="Disordered" evidence="1">
    <location>
        <begin position="1"/>
        <end position="58"/>
    </location>
</feature>
<feature type="compositionally biased region" description="Basic and acidic residues" evidence="1">
    <location>
        <begin position="31"/>
        <end position="45"/>
    </location>
</feature>
<evidence type="ECO:0000256" key="1">
    <source>
        <dbReference type="SAM" id="MobiDB-lite"/>
    </source>
</evidence>
<gene>
    <name evidence="2" type="ORF">NTEN_LOCUS9771</name>
</gene>
<protein>
    <submittedName>
        <fullName evidence="2">Uncharacterized protein</fullName>
    </submittedName>
</protein>
<accession>A0A6H5GJZ5</accession>
<sequence length="151" mass="17344">MERQSVLMQKRRRDGTKERETTEGGILQLKETSDDAGRLDDTGERRRSKNPQRRQIPRPYLIATFTNGPALGAAVRPRAASARKMKILRPRTPKSVHFCGRKKYKTIKMQIYRKYCVFKIYVDFFLNAPSNFQILLFIKGVGSSQPTTGHA</sequence>
<feature type="compositionally biased region" description="Basic residues" evidence="1">
    <location>
        <begin position="46"/>
        <end position="56"/>
    </location>
</feature>
<dbReference type="Proteomes" id="UP000479000">
    <property type="component" value="Unassembled WGS sequence"/>
</dbReference>
<evidence type="ECO:0000313" key="2">
    <source>
        <dbReference type="EMBL" id="CAB0004294.1"/>
    </source>
</evidence>